<dbReference type="Proteomes" id="UP000183039">
    <property type="component" value="Unassembled WGS sequence"/>
</dbReference>
<dbReference type="AlphaFoldDB" id="A0AA91GHL6"/>
<dbReference type="PANTHER" id="PTHR30289">
    <property type="entry name" value="UNCHARACTERIZED PROTEIN YBCL-RELATED"/>
    <property type="match status" value="1"/>
</dbReference>
<comment type="caution">
    <text evidence="1">The sequence shown here is derived from an EMBL/GenBank/DDBJ whole genome shotgun (WGS) entry which is preliminary data.</text>
</comment>
<dbReference type="InterPro" id="IPR008914">
    <property type="entry name" value="PEBP"/>
</dbReference>
<dbReference type="SUPFAM" id="SSF49777">
    <property type="entry name" value="PEBP-like"/>
    <property type="match status" value="1"/>
</dbReference>
<evidence type="ECO:0000313" key="2">
    <source>
        <dbReference type="Proteomes" id="UP000183039"/>
    </source>
</evidence>
<dbReference type="InterPro" id="IPR005247">
    <property type="entry name" value="YbhB_YbcL/LppC-like"/>
</dbReference>
<proteinExistence type="predicted"/>
<dbReference type="Pfam" id="PF01161">
    <property type="entry name" value="PBP"/>
    <property type="match status" value="1"/>
</dbReference>
<sequence>MINLQNKAAKDDMMKISSTVIENGYFLDSYGGHGTAFNETGVPTYSIPFKIEEAPENTKSFAVILYDLDAFETTKGFPWIHWVIGNLTRQEILENESQTATDFVQGINSWHSTLGANQSKELSAYYGGMTPPDKTHVYTLKIVALDTQLDLKSGFYLNDLVAKMKGRILATAEIDGKYRKLD</sequence>
<dbReference type="PANTHER" id="PTHR30289:SF1">
    <property type="entry name" value="PEBP (PHOSPHATIDYLETHANOLAMINE-BINDING PROTEIN) FAMILY PROTEIN"/>
    <property type="match status" value="1"/>
</dbReference>
<dbReference type="RefSeq" id="WP_245791173.1">
    <property type="nucleotide sequence ID" value="NZ_JXLC01000001.1"/>
</dbReference>
<reference evidence="1 2" key="1">
    <citation type="submission" date="2014-12" db="EMBL/GenBank/DDBJ databases">
        <title>Draft genome sequences of 29 type strains of Enterococci.</title>
        <authorList>
            <person name="Zhong Z."/>
            <person name="Sun Z."/>
            <person name="Liu W."/>
            <person name="Zhang W."/>
            <person name="Zhang H."/>
        </authorList>
    </citation>
    <scope>NUCLEOTIDE SEQUENCE [LARGE SCALE GENOMIC DNA]</scope>
    <source>
        <strain evidence="1 2">DSM 22801</strain>
    </source>
</reference>
<dbReference type="NCBIfam" id="TIGR00481">
    <property type="entry name" value="YbhB/YbcL family Raf kinase inhibitor-like protein"/>
    <property type="match status" value="1"/>
</dbReference>
<organism evidence="1 2">
    <name type="scientific">Enterococcus silesiacus</name>
    <dbReference type="NCBI Taxonomy" id="332949"/>
    <lineage>
        <taxon>Bacteria</taxon>
        <taxon>Bacillati</taxon>
        <taxon>Bacillota</taxon>
        <taxon>Bacilli</taxon>
        <taxon>Lactobacillales</taxon>
        <taxon>Enterococcaceae</taxon>
        <taxon>Enterococcus</taxon>
    </lineage>
</organism>
<protein>
    <submittedName>
        <fullName evidence="1">Phosphatidylethanolamine-binding family protein</fullName>
    </submittedName>
</protein>
<dbReference type="EMBL" id="JXLC01000001">
    <property type="protein sequence ID" value="OJG93578.1"/>
    <property type="molecule type" value="Genomic_DNA"/>
</dbReference>
<gene>
    <name evidence="1" type="ORF">RV15_GL000180</name>
</gene>
<accession>A0AA91GHL6</accession>
<evidence type="ECO:0000313" key="1">
    <source>
        <dbReference type="EMBL" id="OJG93578.1"/>
    </source>
</evidence>
<dbReference type="Gene3D" id="3.90.280.10">
    <property type="entry name" value="PEBP-like"/>
    <property type="match status" value="1"/>
</dbReference>
<dbReference type="InterPro" id="IPR036610">
    <property type="entry name" value="PEBP-like_sf"/>
</dbReference>
<dbReference type="CDD" id="cd00865">
    <property type="entry name" value="PEBP_bact_arch"/>
    <property type="match status" value="1"/>
</dbReference>
<name>A0AA91GHL6_9ENTE</name>